<dbReference type="InterPro" id="IPR016651">
    <property type="entry name" value="LCMT1"/>
</dbReference>
<evidence type="ECO:0000256" key="6">
    <source>
        <dbReference type="ARBA" id="ARBA00022679"/>
    </source>
</evidence>
<feature type="binding site" evidence="9">
    <location>
        <position position="64"/>
    </location>
    <ligand>
        <name>S-adenosyl-L-methionine</name>
        <dbReference type="ChEBI" id="CHEBI:59789"/>
    </ligand>
</feature>
<evidence type="ECO:0000256" key="3">
    <source>
        <dbReference type="ARBA" id="ARBA00012834"/>
    </source>
</evidence>
<dbReference type="InterPro" id="IPR029063">
    <property type="entry name" value="SAM-dependent_MTases_sf"/>
</dbReference>
<dbReference type="GO" id="GO:0018423">
    <property type="term" value="F:protein C-terminal leucine carboxyl O-methyltransferase activity"/>
    <property type="evidence" value="ECO:0007669"/>
    <property type="project" value="UniProtKB-EC"/>
</dbReference>
<evidence type="ECO:0000256" key="8">
    <source>
        <dbReference type="PIRNR" id="PIRNR016305"/>
    </source>
</evidence>
<dbReference type="RefSeq" id="XP_036631146.1">
    <property type="nucleotide sequence ID" value="XM_036777526.1"/>
</dbReference>
<evidence type="ECO:0000313" key="10">
    <source>
        <dbReference type="EMBL" id="KAF7428774.1"/>
    </source>
</evidence>
<keyword evidence="11" id="KW-1185">Reference proteome</keyword>
<feature type="binding site" evidence="9">
    <location>
        <position position="204"/>
    </location>
    <ligand>
        <name>S-adenosyl-L-methionine</name>
        <dbReference type="ChEBI" id="CHEBI:59789"/>
    </ligand>
</feature>
<dbReference type="EMBL" id="JACETU010000005">
    <property type="protein sequence ID" value="KAF7428774.1"/>
    <property type="molecule type" value="Genomic_DNA"/>
</dbReference>
<evidence type="ECO:0000256" key="7">
    <source>
        <dbReference type="ARBA" id="ARBA00022691"/>
    </source>
</evidence>
<dbReference type="Gene3D" id="3.40.50.150">
    <property type="entry name" value="Vaccinia Virus protein VP39"/>
    <property type="match status" value="1"/>
</dbReference>
<dbReference type="SUPFAM" id="SSF53335">
    <property type="entry name" value="S-adenosyl-L-methionine-dependent methyltransferases"/>
    <property type="match status" value="1"/>
</dbReference>
<comment type="catalytic activity">
    <reaction evidence="1 8">
        <text>[phosphatase 2A protein]-C-terminal L-leucine + S-adenosyl-L-methionine = [phosphatase 2A protein]-C-terminal L-leucine methyl ester + S-adenosyl-L-homocysteine</text>
        <dbReference type="Rhea" id="RHEA:48544"/>
        <dbReference type="Rhea" id="RHEA-COMP:12134"/>
        <dbReference type="Rhea" id="RHEA-COMP:12135"/>
        <dbReference type="ChEBI" id="CHEBI:57856"/>
        <dbReference type="ChEBI" id="CHEBI:59789"/>
        <dbReference type="ChEBI" id="CHEBI:90516"/>
        <dbReference type="ChEBI" id="CHEBI:90517"/>
        <dbReference type="EC" id="2.1.1.233"/>
    </reaction>
</comment>
<proteinExistence type="inferred from homology"/>
<protein>
    <recommendedName>
        <fullName evidence="4 8">Leucine carboxyl methyltransferase 1</fullName>
        <ecNumber evidence="3 8">2.1.1.233</ecNumber>
    </recommendedName>
</protein>
<evidence type="ECO:0000256" key="9">
    <source>
        <dbReference type="PIRSR" id="PIRSR016305-1"/>
    </source>
</evidence>
<dbReference type="PIRSF" id="PIRSF016305">
    <property type="entry name" value="LCM_mtfrase"/>
    <property type="match status" value="1"/>
</dbReference>
<dbReference type="EC" id="2.1.1.233" evidence="3 8"/>
<evidence type="ECO:0000256" key="2">
    <source>
        <dbReference type="ARBA" id="ARBA00010703"/>
    </source>
</evidence>
<dbReference type="InterPro" id="IPR007213">
    <property type="entry name" value="Ppm1/Ppm2/Tcmp"/>
</dbReference>
<evidence type="ECO:0000256" key="5">
    <source>
        <dbReference type="ARBA" id="ARBA00022603"/>
    </source>
</evidence>
<name>A0A8H6ZV84_PLEOS</name>
<sequence length="371" mass="41114">MFRPPREPTDPDASIRATDSDAALARLSAVQKGYLVDPFVRHLVPRAHLQPPRPPLINIGTYVRTVCIDKLVDGWLQKCSIEGRSGCQILSLGAGSDTRFWRLATGPWKDTLSKYIELDFPEITTKKTMAITKSRELSSLLGKPGEVQIDKSGTGLHSPKYHLFGVDLRLPPADTLSILLASPSTSDSTTPLLSPDVPTLLLFECVLVYMTPEASAQLVQWFVDYFSSTDNNTNRKPRVLGGIVYEMFGLNDPFGRVMVNNLKTRNVSLPGAEPYPTMQSLPKRFLQHGFRASHALSLRELRASHLGTTELERISKLEMLDEVEELELVLEHYAITWGAWIDGTGETKADWAGWGLNQAVAAQPVDSDTSE</sequence>
<dbReference type="PANTHER" id="PTHR13600:SF21">
    <property type="entry name" value="LEUCINE CARBOXYL METHYLTRANSFERASE 1"/>
    <property type="match status" value="1"/>
</dbReference>
<comment type="function">
    <text evidence="8">Methylates the carboxyl group of the C-terminal leucine residue of protein phosphatase 2A catalytic subunits to form alpha-leucine ester residues.</text>
</comment>
<dbReference type="GeneID" id="59377824"/>
<dbReference type="PANTHER" id="PTHR13600">
    <property type="entry name" value="LEUCINE CARBOXYL METHYLTRANSFERASE"/>
    <property type="match status" value="1"/>
</dbReference>
<dbReference type="Proteomes" id="UP000623687">
    <property type="component" value="Unassembled WGS sequence"/>
</dbReference>
<feature type="binding site" evidence="9">
    <location>
        <position position="93"/>
    </location>
    <ligand>
        <name>S-adenosyl-L-methionine</name>
        <dbReference type="ChEBI" id="CHEBI:59789"/>
    </ligand>
</feature>
<keyword evidence="5 8" id="KW-0489">Methyltransferase</keyword>
<keyword evidence="6 8" id="KW-0808">Transferase</keyword>
<dbReference type="OrthoDB" id="203237at2759"/>
<keyword evidence="7 8" id="KW-0949">S-adenosyl-L-methionine</keyword>
<accession>A0A8H6ZV84</accession>
<dbReference type="Pfam" id="PF04072">
    <property type="entry name" value="LCM"/>
    <property type="match status" value="1"/>
</dbReference>
<comment type="caution">
    <text evidence="10">The sequence shown here is derived from an EMBL/GenBank/DDBJ whole genome shotgun (WGS) entry which is preliminary data.</text>
</comment>
<dbReference type="VEuPathDB" id="FungiDB:PC9H_008006"/>
<dbReference type="AlphaFoldDB" id="A0A8H6ZV84"/>
<reference evidence="10" key="1">
    <citation type="submission" date="2019-07" db="EMBL/GenBank/DDBJ databases">
        <authorList>
            <person name="Palmer J.M."/>
        </authorList>
    </citation>
    <scope>NUCLEOTIDE SEQUENCE</scope>
    <source>
        <strain evidence="10">PC9</strain>
    </source>
</reference>
<dbReference type="GO" id="GO:0032259">
    <property type="term" value="P:methylation"/>
    <property type="evidence" value="ECO:0007669"/>
    <property type="project" value="UniProtKB-KW"/>
</dbReference>
<gene>
    <name evidence="10" type="primary">PPM1</name>
    <name evidence="10" type="ORF">PC9H_008006</name>
</gene>
<evidence type="ECO:0000256" key="1">
    <source>
        <dbReference type="ARBA" id="ARBA00000724"/>
    </source>
</evidence>
<feature type="binding site" evidence="9">
    <location>
        <begin position="167"/>
        <end position="168"/>
    </location>
    <ligand>
        <name>S-adenosyl-L-methionine</name>
        <dbReference type="ChEBI" id="CHEBI:59789"/>
    </ligand>
</feature>
<comment type="similarity">
    <text evidence="2 8">Belongs to the methyltransferase superfamily. LCMT family.</text>
</comment>
<evidence type="ECO:0000313" key="11">
    <source>
        <dbReference type="Proteomes" id="UP000623687"/>
    </source>
</evidence>
<organism evidence="10 11">
    <name type="scientific">Pleurotus ostreatus</name>
    <name type="common">Oyster mushroom</name>
    <name type="synonym">White-rot fungus</name>
    <dbReference type="NCBI Taxonomy" id="5322"/>
    <lineage>
        <taxon>Eukaryota</taxon>
        <taxon>Fungi</taxon>
        <taxon>Dikarya</taxon>
        <taxon>Basidiomycota</taxon>
        <taxon>Agaricomycotina</taxon>
        <taxon>Agaricomycetes</taxon>
        <taxon>Agaricomycetidae</taxon>
        <taxon>Agaricales</taxon>
        <taxon>Pleurotineae</taxon>
        <taxon>Pleurotaceae</taxon>
        <taxon>Pleurotus</taxon>
    </lineage>
</organism>
<evidence type="ECO:0000256" key="4">
    <source>
        <dbReference type="ARBA" id="ARBA00017497"/>
    </source>
</evidence>